<dbReference type="Gene3D" id="3.30.60.190">
    <property type="match status" value="1"/>
</dbReference>
<dbReference type="PANTHER" id="PTHR15555:SF0">
    <property type="entry name" value="ZINC FINGER HIT DOMAIN-CONTAINING PROTEIN 2"/>
    <property type="match status" value="1"/>
</dbReference>
<accession>A0A9W8TSQ0</accession>
<dbReference type="CDD" id="cd23024">
    <property type="entry name" value="zf-HIT_ZNHIT2-3"/>
    <property type="match status" value="1"/>
</dbReference>
<keyword evidence="4" id="KW-1185">Reference proteome</keyword>
<evidence type="ECO:0000313" key="4">
    <source>
        <dbReference type="Proteomes" id="UP001142393"/>
    </source>
</evidence>
<keyword evidence="1" id="KW-0862">Zinc</keyword>
<keyword evidence="1" id="KW-0479">Metal-binding</keyword>
<dbReference type="EMBL" id="JANVFU010000020">
    <property type="protein sequence ID" value="KAJ3739090.1"/>
    <property type="molecule type" value="Genomic_DNA"/>
</dbReference>
<dbReference type="GO" id="GO:0008270">
    <property type="term" value="F:zinc ion binding"/>
    <property type="evidence" value="ECO:0007669"/>
    <property type="project" value="UniProtKB-UniRule"/>
</dbReference>
<evidence type="ECO:0000256" key="1">
    <source>
        <dbReference type="PROSITE-ProRule" id="PRU00453"/>
    </source>
</evidence>
<sequence>MPSSFQEDSNVVCKICRRQISRYTCPECNIPYCSSTCFKSPAHANCSESFYKKQIESDVRSDSKSKSAEERLKMMEILKRFEEDNLEQVVGDDKEDEDEDEDDLEKRFAGIDIASTSPNTLWSLLSQSERDEFVRSLQDPSSNLSQELLLSEELQRELVPRPWWESASEDIPVHSDALIRDAGQSGNDIFYENTYLPELIDIPSTMVKPLPSGPPLIYNLCAICIAYAFVTRRLATSPLAPINANSQSFQDIEEAKRLLAHLVPFLMDRKSTVLHTTVSAAIDDIWSRLDKSTISSSTFAVLMRDTATLLRPLPVSLISSTSGPSTSTTDIASHPNRTTIYVLSDLSRIFTIHLHGMTRNLHSHIAHKIIFYAAHVLSTPPIVLRSLADDLAARARDSVEAMQFSSGVTGKAETMDTISKLHSTDSESKLIQEI</sequence>
<dbReference type="PROSITE" id="PS51083">
    <property type="entry name" value="ZF_HIT"/>
    <property type="match status" value="1"/>
</dbReference>
<dbReference type="Pfam" id="PF04438">
    <property type="entry name" value="zf-HIT"/>
    <property type="match status" value="1"/>
</dbReference>
<evidence type="ECO:0000313" key="3">
    <source>
        <dbReference type="EMBL" id="KAJ3739090.1"/>
    </source>
</evidence>
<dbReference type="PANTHER" id="PTHR15555">
    <property type="entry name" value="ZINC FINGER HIT DOMAIN CONTAINING PROTEIN 2 PROTEIN FON -RELATED"/>
    <property type="match status" value="1"/>
</dbReference>
<feature type="domain" description="HIT-type" evidence="2">
    <location>
        <begin position="13"/>
        <end position="46"/>
    </location>
</feature>
<dbReference type="InterPro" id="IPR007529">
    <property type="entry name" value="Znf_HIT"/>
</dbReference>
<gene>
    <name evidence="3" type="ORF">DFH05DRAFT_716656</name>
</gene>
<dbReference type="InterPro" id="IPR039646">
    <property type="entry name" value="ZNHIT2"/>
</dbReference>
<organism evidence="3 4">
    <name type="scientific">Lentinula detonsa</name>
    <dbReference type="NCBI Taxonomy" id="2804962"/>
    <lineage>
        <taxon>Eukaryota</taxon>
        <taxon>Fungi</taxon>
        <taxon>Dikarya</taxon>
        <taxon>Basidiomycota</taxon>
        <taxon>Agaricomycotina</taxon>
        <taxon>Agaricomycetes</taxon>
        <taxon>Agaricomycetidae</taxon>
        <taxon>Agaricales</taxon>
        <taxon>Marasmiineae</taxon>
        <taxon>Omphalotaceae</taxon>
        <taxon>Lentinula</taxon>
    </lineage>
</organism>
<dbReference type="Proteomes" id="UP001142393">
    <property type="component" value="Unassembled WGS sequence"/>
</dbReference>
<name>A0A9W8TSQ0_9AGAR</name>
<dbReference type="AlphaFoldDB" id="A0A9W8TSQ0"/>
<proteinExistence type="predicted"/>
<reference evidence="3 4" key="1">
    <citation type="journal article" date="2023" name="Proc. Natl. Acad. Sci. U.S.A.">
        <title>A global phylogenomic analysis of the shiitake genus Lentinula.</title>
        <authorList>
            <person name="Sierra-Patev S."/>
            <person name="Min B."/>
            <person name="Naranjo-Ortiz M."/>
            <person name="Looney B."/>
            <person name="Konkel Z."/>
            <person name="Slot J.C."/>
            <person name="Sakamoto Y."/>
            <person name="Steenwyk J.L."/>
            <person name="Rokas A."/>
            <person name="Carro J."/>
            <person name="Camarero S."/>
            <person name="Ferreira P."/>
            <person name="Molpeceres G."/>
            <person name="Ruiz-Duenas F.J."/>
            <person name="Serrano A."/>
            <person name="Henrissat B."/>
            <person name="Drula E."/>
            <person name="Hughes K.W."/>
            <person name="Mata J.L."/>
            <person name="Ishikawa N.K."/>
            <person name="Vargas-Isla R."/>
            <person name="Ushijima S."/>
            <person name="Smith C.A."/>
            <person name="Donoghue J."/>
            <person name="Ahrendt S."/>
            <person name="Andreopoulos W."/>
            <person name="He G."/>
            <person name="LaButti K."/>
            <person name="Lipzen A."/>
            <person name="Ng V."/>
            <person name="Riley R."/>
            <person name="Sandor L."/>
            <person name="Barry K."/>
            <person name="Martinez A.T."/>
            <person name="Xiao Y."/>
            <person name="Gibbons J.G."/>
            <person name="Terashima K."/>
            <person name="Grigoriev I.V."/>
            <person name="Hibbett D."/>
        </authorList>
    </citation>
    <scope>NUCLEOTIDE SEQUENCE [LARGE SCALE GENOMIC DNA]</scope>
    <source>
        <strain evidence="3 4">TFB7810</strain>
    </source>
</reference>
<evidence type="ECO:0000259" key="2">
    <source>
        <dbReference type="PROSITE" id="PS51083"/>
    </source>
</evidence>
<protein>
    <recommendedName>
        <fullName evidence="2">HIT-type domain-containing protein</fullName>
    </recommendedName>
</protein>
<comment type="caution">
    <text evidence="3">The sequence shown here is derived from an EMBL/GenBank/DDBJ whole genome shotgun (WGS) entry which is preliminary data.</text>
</comment>
<keyword evidence="1" id="KW-0863">Zinc-finger</keyword>
<dbReference type="SUPFAM" id="SSF144232">
    <property type="entry name" value="HIT/MYND zinc finger-like"/>
    <property type="match status" value="1"/>
</dbReference>